<sequence>MEYNKTKPKPSLNTDLYSFISSKLSSQSQKLPKINPNNIPKFNNLPKTQSFNTFRSPPTKLKSQKHKNNNNQSSAPLLQASRINKASIPRNKYSHIAFQRNKHTNNIVLTLNPHNKADSTAPSFTFRGIQREKKTKKVSNTKKLYLFQQLLNRKLHSNSPSINNTLYPQNLKNPRAQPKPLLLPENHTNTQTNVTQTILTNPKNYNINTHNQFSNEIKHDTQYHPNRNNKSSETISNNNQCLELQKETNPLSFKNNDNQSNSIQNSYAPPLKDKISKNNIKIPKKLENNKEILLSLDKELLKVKNIIGKNNSWKRNNNWNVSDQIQKLRALYPLIDESETQSYVTQTTTEELDLLVEDILLKLVKFYNRAQKKNPLKVFYQFLLQHSQLI</sequence>
<feature type="region of interest" description="Disordered" evidence="1">
    <location>
        <begin position="250"/>
        <end position="274"/>
    </location>
</feature>
<gene>
    <name evidence="2" type="ORF">BB558_006734</name>
</gene>
<protein>
    <submittedName>
        <fullName evidence="2">Uncharacterized protein</fullName>
    </submittedName>
</protein>
<evidence type="ECO:0000256" key="1">
    <source>
        <dbReference type="SAM" id="MobiDB-lite"/>
    </source>
</evidence>
<feature type="compositionally biased region" description="Low complexity" evidence="1">
    <location>
        <begin position="255"/>
        <end position="266"/>
    </location>
</feature>
<dbReference type="AlphaFoldDB" id="A0A2U1IWW6"/>
<dbReference type="EMBL" id="MBFU01000875">
    <property type="protein sequence ID" value="PVZ97306.1"/>
    <property type="molecule type" value="Genomic_DNA"/>
</dbReference>
<feature type="compositionally biased region" description="Low complexity" evidence="1">
    <location>
        <begin position="27"/>
        <end position="47"/>
    </location>
</feature>
<accession>A0A2U1IWW6</accession>
<keyword evidence="3" id="KW-1185">Reference proteome</keyword>
<reference evidence="2 3" key="1">
    <citation type="journal article" date="2018" name="MBio">
        <title>Comparative Genomics Reveals the Core Gene Toolbox for the Fungus-Insect Symbiosis.</title>
        <authorList>
            <person name="Wang Y."/>
            <person name="Stata M."/>
            <person name="Wang W."/>
            <person name="Stajich J.E."/>
            <person name="White M.M."/>
            <person name="Moncalvo J.M."/>
        </authorList>
    </citation>
    <scope>NUCLEOTIDE SEQUENCE [LARGE SCALE GENOMIC DNA]</scope>
    <source>
        <strain evidence="2 3">AUS-126-30</strain>
    </source>
</reference>
<evidence type="ECO:0000313" key="2">
    <source>
        <dbReference type="EMBL" id="PVZ97306.1"/>
    </source>
</evidence>
<evidence type="ECO:0000313" key="3">
    <source>
        <dbReference type="Proteomes" id="UP000245591"/>
    </source>
</evidence>
<name>A0A2U1IWW6_SMIAN</name>
<dbReference type="Proteomes" id="UP000245591">
    <property type="component" value="Unassembled WGS sequence"/>
</dbReference>
<proteinExistence type="predicted"/>
<comment type="caution">
    <text evidence="2">The sequence shown here is derived from an EMBL/GenBank/DDBJ whole genome shotgun (WGS) entry which is preliminary data.</text>
</comment>
<feature type="region of interest" description="Disordered" evidence="1">
    <location>
        <begin position="27"/>
        <end position="77"/>
    </location>
</feature>
<organism evidence="2 3">
    <name type="scientific">Smittium angustum</name>
    <dbReference type="NCBI Taxonomy" id="133377"/>
    <lineage>
        <taxon>Eukaryota</taxon>
        <taxon>Fungi</taxon>
        <taxon>Fungi incertae sedis</taxon>
        <taxon>Zoopagomycota</taxon>
        <taxon>Kickxellomycotina</taxon>
        <taxon>Harpellomycetes</taxon>
        <taxon>Harpellales</taxon>
        <taxon>Legeriomycetaceae</taxon>
        <taxon>Smittium</taxon>
    </lineage>
</organism>